<protein>
    <submittedName>
        <fullName evidence="2">Uncharacterized protein</fullName>
    </submittedName>
</protein>
<organism evidence="2 3">
    <name type="scientific">Actinomadura madurae</name>
    <dbReference type="NCBI Taxonomy" id="1993"/>
    <lineage>
        <taxon>Bacteria</taxon>
        <taxon>Bacillati</taxon>
        <taxon>Actinomycetota</taxon>
        <taxon>Actinomycetes</taxon>
        <taxon>Streptosporangiales</taxon>
        <taxon>Thermomonosporaceae</taxon>
        <taxon>Actinomadura</taxon>
    </lineage>
</organism>
<dbReference type="Proteomes" id="UP000183413">
    <property type="component" value="Unassembled WGS sequence"/>
</dbReference>
<feature type="region of interest" description="Disordered" evidence="1">
    <location>
        <begin position="19"/>
        <end position="67"/>
    </location>
</feature>
<proteinExistence type="predicted"/>
<dbReference type="InParanoid" id="A0A1I5M1N1"/>
<sequence length="255" mass="26702">MTAAVTSSGAVAVHDLMAEHSAGRGRRLGHERGAEGGGRPPRRPVSVTPCRLSSRHEEISPLRRSTTTQPMTSFVVPVAPQVSACRRRDASWTLSSRDAGALSGLGITRLSPSKRGITCTCRWEITWSGASLLLSTVVPTAPKANGAARVIRATALNTAASRDGSTVYRAVTCSTGQTRTCPGLVRRCFLASETKTCSVRSAIKSRSISPEPIAQKGHSSVIQAELHAGVPGGSTLAQGHCDPVWKGAGLPDPMC</sequence>
<name>A0A1I5M1N1_9ACTN</name>
<dbReference type="AlphaFoldDB" id="A0A1I5M1N1"/>
<reference evidence="2 3" key="1">
    <citation type="submission" date="2016-10" db="EMBL/GenBank/DDBJ databases">
        <authorList>
            <person name="de Groot N.N."/>
        </authorList>
    </citation>
    <scope>NUCLEOTIDE SEQUENCE [LARGE SCALE GENOMIC DNA]</scope>
    <source>
        <strain evidence="2 3">DSM 43067</strain>
    </source>
</reference>
<gene>
    <name evidence="2" type="ORF">SAMN04489713_111119</name>
</gene>
<evidence type="ECO:0000256" key="1">
    <source>
        <dbReference type="SAM" id="MobiDB-lite"/>
    </source>
</evidence>
<keyword evidence="3" id="KW-1185">Reference proteome</keyword>
<feature type="compositionally biased region" description="Basic and acidic residues" evidence="1">
    <location>
        <begin position="19"/>
        <end position="34"/>
    </location>
</feature>
<evidence type="ECO:0000313" key="2">
    <source>
        <dbReference type="EMBL" id="SFP03425.1"/>
    </source>
</evidence>
<dbReference type="EMBL" id="FOVH01000011">
    <property type="protein sequence ID" value="SFP03425.1"/>
    <property type="molecule type" value="Genomic_DNA"/>
</dbReference>
<accession>A0A1I5M1N1</accession>
<evidence type="ECO:0000313" key="3">
    <source>
        <dbReference type="Proteomes" id="UP000183413"/>
    </source>
</evidence>